<dbReference type="Proteomes" id="UP001515480">
    <property type="component" value="Unassembled WGS sequence"/>
</dbReference>
<gene>
    <name evidence="3" type="ORF">AB1Y20_014830</name>
</gene>
<accession>A0AB34JW25</accession>
<dbReference type="AlphaFoldDB" id="A0AB34JW25"/>
<sequence>MCSDGEPSSPLAAALAPLQQQLSQQAARLASLEREASRAEAAAREAIGRVWSDVGDRVLHATHAALTRRVAALEAQREAEAREREGEGQAREREGEAREKEREVARAAVADVRRAVEAVVQELKAQAASAEERAGMAARLERTLASQDSRCEAMARQIVAMQEELHELKRKQASLTCPPPAPHQDGLEGEVVCRLDAMCCEVAELRETVARGAEKDAVVKLEAQLLLLPTRGEVEAVRASVAQQEARVRSLLSSDWRADGEAVRKAQGDIGRLFRALEDRISVSEAHLLIDQKADSALVDATATSAAASARDLRQRVAALDAALVAATRNANEAINHARNGTQAVVQLQAASDKQWQLTRMTREELAQLGNAVRSLQADVELRLEGEESKPSAPEEAAREYSRHGWSKPSHPEPSRPPKPLGRPRGVCARATKLPALGGSLVAGNDILSESFAVFSKECTRTVAQAHANHIAAAPRLGM</sequence>
<evidence type="ECO:0000256" key="2">
    <source>
        <dbReference type="SAM" id="MobiDB-lite"/>
    </source>
</evidence>
<dbReference type="EMBL" id="JBGBPQ010000003">
    <property type="protein sequence ID" value="KAL1526101.1"/>
    <property type="molecule type" value="Genomic_DNA"/>
</dbReference>
<keyword evidence="4" id="KW-1185">Reference proteome</keyword>
<evidence type="ECO:0000313" key="4">
    <source>
        <dbReference type="Proteomes" id="UP001515480"/>
    </source>
</evidence>
<protein>
    <submittedName>
        <fullName evidence="3">Uncharacterized protein</fullName>
    </submittedName>
</protein>
<reference evidence="3 4" key="1">
    <citation type="journal article" date="2024" name="Science">
        <title>Giant polyketide synthase enzymes in the biosynthesis of giant marine polyether toxins.</title>
        <authorList>
            <person name="Fallon T.R."/>
            <person name="Shende V.V."/>
            <person name="Wierzbicki I.H."/>
            <person name="Pendleton A.L."/>
            <person name="Watervoot N.F."/>
            <person name="Auber R.P."/>
            <person name="Gonzalez D.J."/>
            <person name="Wisecaver J.H."/>
            <person name="Moore B.S."/>
        </authorList>
    </citation>
    <scope>NUCLEOTIDE SEQUENCE [LARGE SCALE GENOMIC DNA]</scope>
    <source>
        <strain evidence="3 4">12B1</strain>
    </source>
</reference>
<proteinExistence type="predicted"/>
<feature type="region of interest" description="Disordered" evidence="2">
    <location>
        <begin position="77"/>
        <end position="102"/>
    </location>
</feature>
<keyword evidence="1" id="KW-0175">Coiled coil</keyword>
<evidence type="ECO:0000256" key="1">
    <source>
        <dbReference type="SAM" id="Coils"/>
    </source>
</evidence>
<feature type="coiled-coil region" evidence="1">
    <location>
        <begin position="113"/>
        <end position="171"/>
    </location>
</feature>
<evidence type="ECO:0000313" key="3">
    <source>
        <dbReference type="EMBL" id="KAL1526101.1"/>
    </source>
</evidence>
<organism evidence="3 4">
    <name type="scientific">Prymnesium parvum</name>
    <name type="common">Toxic golden alga</name>
    <dbReference type="NCBI Taxonomy" id="97485"/>
    <lineage>
        <taxon>Eukaryota</taxon>
        <taxon>Haptista</taxon>
        <taxon>Haptophyta</taxon>
        <taxon>Prymnesiophyceae</taxon>
        <taxon>Prymnesiales</taxon>
        <taxon>Prymnesiaceae</taxon>
        <taxon>Prymnesium</taxon>
    </lineage>
</organism>
<feature type="region of interest" description="Disordered" evidence="2">
    <location>
        <begin position="384"/>
        <end position="426"/>
    </location>
</feature>
<name>A0AB34JW25_PRYPA</name>
<comment type="caution">
    <text evidence="3">The sequence shown here is derived from an EMBL/GenBank/DDBJ whole genome shotgun (WGS) entry which is preliminary data.</text>
</comment>